<proteinExistence type="predicted"/>
<reference evidence="1" key="1">
    <citation type="submission" date="2018-01" db="EMBL/GenBank/DDBJ databases">
        <title>An insight into the sialome of Amazonian anophelines.</title>
        <authorList>
            <person name="Ribeiro J.M."/>
            <person name="Scarpassa V."/>
            <person name="Calvo E."/>
        </authorList>
    </citation>
    <scope>NUCLEOTIDE SEQUENCE</scope>
</reference>
<organism evidence="1">
    <name type="scientific">Anopheles darlingi</name>
    <name type="common">Mosquito</name>
    <dbReference type="NCBI Taxonomy" id="43151"/>
    <lineage>
        <taxon>Eukaryota</taxon>
        <taxon>Metazoa</taxon>
        <taxon>Ecdysozoa</taxon>
        <taxon>Arthropoda</taxon>
        <taxon>Hexapoda</taxon>
        <taxon>Insecta</taxon>
        <taxon>Pterygota</taxon>
        <taxon>Neoptera</taxon>
        <taxon>Endopterygota</taxon>
        <taxon>Diptera</taxon>
        <taxon>Nematocera</taxon>
        <taxon>Culicoidea</taxon>
        <taxon>Culicidae</taxon>
        <taxon>Anophelinae</taxon>
        <taxon>Anopheles</taxon>
    </lineage>
</organism>
<accession>A0A2M4DGN6</accession>
<dbReference type="EMBL" id="GGFL01012517">
    <property type="protein sequence ID" value="MBW76695.1"/>
    <property type="molecule type" value="Transcribed_RNA"/>
</dbReference>
<evidence type="ECO:0000313" key="1">
    <source>
        <dbReference type="EMBL" id="MBW76695.1"/>
    </source>
</evidence>
<name>A0A2M4DGN6_ANODA</name>
<protein>
    <submittedName>
        <fullName evidence="1">Uncharacterized protein</fullName>
    </submittedName>
</protein>
<sequence length="76" mass="9088">MRINNRKTMFRRWMSPWPAALITMLVMLPCVASSLTSSLLMGRQRKAKRRERIGFLTHWMISISLRLVRRPFPRKC</sequence>
<dbReference type="AlphaFoldDB" id="A0A2M4DGN6"/>